<gene>
    <name evidence="1" type="ORF">ILEXP_LOCUS30956</name>
</gene>
<keyword evidence="2" id="KW-1185">Reference proteome</keyword>
<feature type="non-terminal residue" evidence="1">
    <location>
        <position position="1"/>
    </location>
</feature>
<dbReference type="AlphaFoldDB" id="A0ABC8T1Y9"/>
<accession>A0ABC8T1Y9</accession>
<evidence type="ECO:0000313" key="2">
    <source>
        <dbReference type="Proteomes" id="UP001642360"/>
    </source>
</evidence>
<proteinExistence type="predicted"/>
<dbReference type="Proteomes" id="UP001642360">
    <property type="component" value="Unassembled WGS sequence"/>
</dbReference>
<evidence type="ECO:0008006" key="3">
    <source>
        <dbReference type="Google" id="ProtNLM"/>
    </source>
</evidence>
<name>A0ABC8T1Y9_9AQUA</name>
<sequence length="68" mass="7572">YIFPLFYFPFGFTRTLVKQEEQSTLEAPWVMGTNSVPPWVMGANGEAPWVMGADEALLVLGEAYLVMG</sequence>
<protein>
    <recommendedName>
        <fullName evidence="3">Chlorophyll a-b binding protein, chloroplastic</fullName>
    </recommendedName>
</protein>
<evidence type="ECO:0000313" key="1">
    <source>
        <dbReference type="EMBL" id="CAK9162120.1"/>
    </source>
</evidence>
<dbReference type="EMBL" id="CAUOFW020003802">
    <property type="protein sequence ID" value="CAK9162120.1"/>
    <property type="molecule type" value="Genomic_DNA"/>
</dbReference>
<organism evidence="1 2">
    <name type="scientific">Ilex paraguariensis</name>
    <name type="common">yerba mate</name>
    <dbReference type="NCBI Taxonomy" id="185542"/>
    <lineage>
        <taxon>Eukaryota</taxon>
        <taxon>Viridiplantae</taxon>
        <taxon>Streptophyta</taxon>
        <taxon>Embryophyta</taxon>
        <taxon>Tracheophyta</taxon>
        <taxon>Spermatophyta</taxon>
        <taxon>Magnoliopsida</taxon>
        <taxon>eudicotyledons</taxon>
        <taxon>Gunneridae</taxon>
        <taxon>Pentapetalae</taxon>
        <taxon>asterids</taxon>
        <taxon>campanulids</taxon>
        <taxon>Aquifoliales</taxon>
        <taxon>Aquifoliaceae</taxon>
        <taxon>Ilex</taxon>
    </lineage>
</organism>
<comment type="caution">
    <text evidence="1">The sequence shown here is derived from an EMBL/GenBank/DDBJ whole genome shotgun (WGS) entry which is preliminary data.</text>
</comment>
<reference evidence="1 2" key="1">
    <citation type="submission" date="2024-02" db="EMBL/GenBank/DDBJ databases">
        <authorList>
            <person name="Vignale AGUSTIN F."/>
            <person name="Sosa J E."/>
            <person name="Modenutti C."/>
        </authorList>
    </citation>
    <scope>NUCLEOTIDE SEQUENCE [LARGE SCALE GENOMIC DNA]</scope>
</reference>